<dbReference type="Proteomes" id="UP000094974">
    <property type="component" value="Unassembled WGS sequence"/>
</dbReference>
<organism evidence="1 2">
    <name type="scientific">Paenibacillus polymyxa</name>
    <name type="common">Bacillus polymyxa</name>
    <dbReference type="NCBI Taxonomy" id="1406"/>
    <lineage>
        <taxon>Bacteria</taxon>
        <taxon>Bacillati</taxon>
        <taxon>Bacillota</taxon>
        <taxon>Bacilli</taxon>
        <taxon>Bacillales</taxon>
        <taxon>Paenibacillaceae</taxon>
        <taxon>Paenibacillus</taxon>
    </lineage>
</organism>
<evidence type="ECO:0000313" key="2">
    <source>
        <dbReference type="Proteomes" id="UP000094974"/>
    </source>
</evidence>
<keyword evidence="2" id="KW-1185">Reference proteome</keyword>
<accession>A0ABX2ZAH7</accession>
<comment type="caution">
    <text evidence="1">The sequence shown here is derived from an EMBL/GenBank/DDBJ whole genome shotgun (WGS) entry which is preliminary data.</text>
</comment>
<name>A0ABX2ZAH7_PAEPO</name>
<evidence type="ECO:0000313" key="1">
    <source>
        <dbReference type="EMBL" id="ODA08307.1"/>
    </source>
</evidence>
<protein>
    <submittedName>
        <fullName evidence="1">Uncharacterized protein</fullName>
    </submittedName>
</protein>
<gene>
    <name evidence="1" type="ORF">A7312_27610</name>
</gene>
<dbReference type="EMBL" id="LYND01000131">
    <property type="protein sequence ID" value="ODA08307.1"/>
    <property type="molecule type" value="Genomic_DNA"/>
</dbReference>
<proteinExistence type="predicted"/>
<sequence>MSEMTFSLERYVINDIYDKETIIKYVMTMTELEEIDLLLQQNERYVLISKSHEIVTLSDLPTEYLDTLLEKTSKDPKNAMVLTEIHRIINARQDSIK</sequence>
<reference evidence="2" key="1">
    <citation type="submission" date="2016-05" db="EMBL/GenBank/DDBJ databases">
        <title>Whole genome shotgun sequencing of cultured foodborne pathogen.</title>
        <authorList>
            <person name="Zheng J."/>
            <person name="Timme R."/>
            <person name="Allard M."/>
            <person name="Strain E."/>
            <person name="Luo Y."/>
            <person name="Brown E."/>
        </authorList>
    </citation>
    <scope>NUCLEOTIDE SEQUENCE [LARGE SCALE GENOMIC DNA]</scope>
    <source>
        <strain evidence="2">CFSAN034343</strain>
    </source>
</reference>